<evidence type="ECO:0000256" key="2">
    <source>
        <dbReference type="ARBA" id="ARBA00009137"/>
    </source>
</evidence>
<feature type="transmembrane region" description="Helical" evidence="9">
    <location>
        <begin position="461"/>
        <end position="480"/>
    </location>
</feature>
<dbReference type="PANTHER" id="PTHR32024">
    <property type="entry name" value="TRK SYSTEM POTASSIUM UPTAKE PROTEIN TRKG-RELATED"/>
    <property type="match status" value="1"/>
</dbReference>
<proteinExistence type="inferred from homology"/>
<dbReference type="InterPro" id="IPR003445">
    <property type="entry name" value="Cat_transpt"/>
</dbReference>
<evidence type="ECO:0000256" key="5">
    <source>
        <dbReference type="ARBA" id="ARBA00022692"/>
    </source>
</evidence>
<feature type="transmembrane region" description="Helical" evidence="9">
    <location>
        <begin position="238"/>
        <end position="261"/>
    </location>
</feature>
<dbReference type="RefSeq" id="WP_322521716.1">
    <property type="nucleotide sequence ID" value="NZ_CP140153.1"/>
</dbReference>
<dbReference type="Proteomes" id="UP001327459">
    <property type="component" value="Chromosome"/>
</dbReference>
<evidence type="ECO:0000256" key="3">
    <source>
        <dbReference type="ARBA" id="ARBA00022448"/>
    </source>
</evidence>
<feature type="transmembrane region" description="Helical" evidence="9">
    <location>
        <begin position="20"/>
        <end position="42"/>
    </location>
</feature>
<evidence type="ECO:0000256" key="8">
    <source>
        <dbReference type="ARBA" id="ARBA00023136"/>
    </source>
</evidence>
<evidence type="ECO:0000256" key="7">
    <source>
        <dbReference type="ARBA" id="ARBA00023065"/>
    </source>
</evidence>
<keyword evidence="11" id="KW-1185">Reference proteome</keyword>
<evidence type="ECO:0000313" key="11">
    <source>
        <dbReference type="Proteomes" id="UP001327459"/>
    </source>
</evidence>
<protein>
    <submittedName>
        <fullName evidence="10">Potassium transporter TrkG</fullName>
    </submittedName>
</protein>
<accession>A0ABZ0YZP2</accession>
<comment type="subcellular location">
    <subcellularLocation>
        <location evidence="1">Cell membrane</location>
        <topology evidence="1">Multi-pass membrane protein</topology>
    </subcellularLocation>
</comment>
<feature type="transmembrane region" description="Helical" evidence="9">
    <location>
        <begin position="48"/>
        <end position="68"/>
    </location>
</feature>
<keyword evidence="5 9" id="KW-0812">Transmembrane</keyword>
<keyword evidence="8 9" id="KW-0472">Membrane</keyword>
<feature type="transmembrane region" description="Helical" evidence="9">
    <location>
        <begin position="80"/>
        <end position="99"/>
    </location>
</feature>
<comment type="similarity">
    <text evidence="2">Belongs to the TrkH potassium transport family.</text>
</comment>
<feature type="transmembrane region" description="Helical" evidence="9">
    <location>
        <begin position="188"/>
        <end position="218"/>
    </location>
</feature>
<evidence type="ECO:0000256" key="4">
    <source>
        <dbReference type="ARBA" id="ARBA00022475"/>
    </source>
</evidence>
<gene>
    <name evidence="10" type="ORF">SR882_02160</name>
</gene>
<sequence length="487" mass="51265">MTAIAPELSYAVRMRVLAKYLGLLASMLALLTLVPLGAAVLFQDYGIALRYLVVIAVLLAAWGASRSIPEPRRIQTNEALTIVALAFVLSPLLMTFPFMGSGLSFSSALFEAISAVTTTGLSVTTDLAGKPETFLFARSWVQWYGGLGVVVLSIAILMGSQMPTRRLGKPLGGETLATTTRAHARQALVIYSALTVAGIAVVWLISGNGAVAINHVLAAVSTGGFSSFDNSLAGLDSWASRFAIIGISLCGALPLTLYALMASRKWRRGVQDAELLALVAAIALVALLLFLSLRFQTGMALSDAAGHALFLATSAQTTAGFATLDLGAIDDSAKLSMIVSMLIGGGVGSTAGGIKLLRVLILLRLIQVVLQRTAMPSSAVHYAKLRGRVLDDDAIQRVLILILLYVGVVAVSWFAFLVYGYAPMDALFEVVSATATVGLSTGITSAEMPTFLKGVLCLDMLLGRVEIIALLVVLYLPNWVGTRKGAS</sequence>
<keyword evidence="7" id="KW-0406">Ion transport</keyword>
<keyword evidence="4" id="KW-1003">Cell membrane</keyword>
<evidence type="ECO:0000256" key="1">
    <source>
        <dbReference type="ARBA" id="ARBA00004651"/>
    </source>
</evidence>
<keyword evidence="6 9" id="KW-1133">Transmembrane helix</keyword>
<reference evidence="10 11" key="1">
    <citation type="submission" date="2023-11" db="EMBL/GenBank/DDBJ databases">
        <title>MicrobeMod: A computational toolkit for identifying prokaryotic methylation and restriction-modification with nanopore sequencing.</title>
        <authorList>
            <person name="Crits-Christoph A."/>
            <person name="Kang S.C."/>
            <person name="Lee H."/>
            <person name="Ostrov N."/>
        </authorList>
    </citation>
    <scope>NUCLEOTIDE SEQUENCE [LARGE SCALE GENOMIC DNA]</scope>
    <source>
        <strain evidence="10 11">ATCC 49870</strain>
    </source>
</reference>
<feature type="transmembrane region" description="Helical" evidence="9">
    <location>
        <begin position="335"/>
        <end position="357"/>
    </location>
</feature>
<organism evidence="10 11">
    <name type="scientific">Guyparkeria halophila</name>
    <dbReference type="NCBI Taxonomy" id="47960"/>
    <lineage>
        <taxon>Bacteria</taxon>
        <taxon>Pseudomonadati</taxon>
        <taxon>Pseudomonadota</taxon>
        <taxon>Gammaproteobacteria</taxon>
        <taxon>Chromatiales</taxon>
        <taxon>Thioalkalibacteraceae</taxon>
        <taxon>Guyparkeria</taxon>
    </lineage>
</organism>
<dbReference type="Pfam" id="PF02386">
    <property type="entry name" value="TrkH"/>
    <property type="match status" value="1"/>
</dbReference>
<keyword evidence="3" id="KW-0813">Transport</keyword>
<dbReference type="PANTHER" id="PTHR32024:SF2">
    <property type="entry name" value="TRK SYSTEM POTASSIUM UPTAKE PROTEIN TRKG-RELATED"/>
    <property type="match status" value="1"/>
</dbReference>
<feature type="transmembrane region" description="Helical" evidence="9">
    <location>
        <begin position="273"/>
        <end position="293"/>
    </location>
</feature>
<name>A0ABZ0YZP2_9GAMM</name>
<evidence type="ECO:0000313" key="10">
    <source>
        <dbReference type="EMBL" id="WQH16727.1"/>
    </source>
</evidence>
<feature type="transmembrane region" description="Helical" evidence="9">
    <location>
        <begin position="140"/>
        <end position="159"/>
    </location>
</feature>
<dbReference type="EMBL" id="CP140153">
    <property type="protein sequence ID" value="WQH16727.1"/>
    <property type="molecule type" value="Genomic_DNA"/>
</dbReference>
<evidence type="ECO:0000256" key="9">
    <source>
        <dbReference type="SAM" id="Phobius"/>
    </source>
</evidence>
<feature type="transmembrane region" description="Helical" evidence="9">
    <location>
        <begin position="398"/>
        <end position="422"/>
    </location>
</feature>
<evidence type="ECO:0000256" key="6">
    <source>
        <dbReference type="ARBA" id="ARBA00022989"/>
    </source>
</evidence>